<dbReference type="PANTHER" id="PTHR12461:SF105">
    <property type="entry name" value="HYPOXIA-INDUCIBLE FACTOR 1-ALPHA INHIBITOR"/>
    <property type="match status" value="1"/>
</dbReference>
<comment type="caution">
    <text evidence="2">The sequence shown here is derived from an EMBL/GenBank/DDBJ whole genome shotgun (WGS) entry which is preliminary data.</text>
</comment>
<evidence type="ECO:0000259" key="1">
    <source>
        <dbReference type="PROSITE" id="PS51184"/>
    </source>
</evidence>
<dbReference type="PROSITE" id="PS51184">
    <property type="entry name" value="JMJC"/>
    <property type="match status" value="1"/>
</dbReference>
<dbReference type="AlphaFoldDB" id="A0AAW7X325"/>
<organism evidence="2 3">
    <name type="scientific">Saccharophagus degradans</name>
    <dbReference type="NCBI Taxonomy" id="86304"/>
    <lineage>
        <taxon>Bacteria</taxon>
        <taxon>Pseudomonadati</taxon>
        <taxon>Pseudomonadota</taxon>
        <taxon>Gammaproteobacteria</taxon>
        <taxon>Cellvibrionales</taxon>
        <taxon>Cellvibrionaceae</taxon>
        <taxon>Saccharophagus</taxon>
    </lineage>
</organism>
<name>A0AAW7X325_9GAMM</name>
<proteinExistence type="predicted"/>
<dbReference type="RefSeq" id="WP_303491660.1">
    <property type="nucleotide sequence ID" value="NZ_JAUOPB010000003.1"/>
</dbReference>
<dbReference type="InterPro" id="IPR003347">
    <property type="entry name" value="JmjC_dom"/>
</dbReference>
<dbReference type="Pfam" id="PF13621">
    <property type="entry name" value="Cupin_8"/>
    <property type="match status" value="1"/>
</dbReference>
<dbReference type="EMBL" id="JAUOPB010000003">
    <property type="protein sequence ID" value="MDO6421934.1"/>
    <property type="molecule type" value="Genomic_DNA"/>
</dbReference>
<reference evidence="2" key="1">
    <citation type="submission" date="2023-07" db="EMBL/GenBank/DDBJ databases">
        <title>Genome content predicts the carbon catabolic preferences of heterotrophic bacteria.</title>
        <authorList>
            <person name="Gralka M."/>
        </authorList>
    </citation>
    <scope>NUCLEOTIDE SEQUENCE</scope>
    <source>
        <strain evidence="2">I3M17_2</strain>
    </source>
</reference>
<dbReference type="InterPro" id="IPR014710">
    <property type="entry name" value="RmlC-like_jellyroll"/>
</dbReference>
<accession>A0AAW7X325</accession>
<feature type="domain" description="JmjC" evidence="1">
    <location>
        <begin position="115"/>
        <end position="274"/>
    </location>
</feature>
<protein>
    <submittedName>
        <fullName evidence="2">Cupin-like domain-containing protein</fullName>
    </submittedName>
</protein>
<evidence type="ECO:0000313" key="3">
    <source>
        <dbReference type="Proteomes" id="UP001169760"/>
    </source>
</evidence>
<dbReference type="PANTHER" id="PTHR12461">
    <property type="entry name" value="HYPOXIA-INDUCIBLE FACTOR 1 ALPHA INHIBITOR-RELATED"/>
    <property type="match status" value="1"/>
</dbReference>
<gene>
    <name evidence="2" type="ORF">Q4521_05575</name>
</gene>
<dbReference type="InterPro" id="IPR041667">
    <property type="entry name" value="Cupin_8"/>
</dbReference>
<dbReference type="Proteomes" id="UP001169760">
    <property type="component" value="Unassembled WGS sequence"/>
</dbReference>
<sequence>MLHKLASIEVVEGGCPNNIGDAVLKSVKPLVLRGLIKDWPAVVSALQSPKHVVNYIKQFYQGGNVNAAYGLEEGNKRVFYNDTVTGFTYERKQVRLDSVLDALEAGKDQDDARLLYADSTLIDKFLPGFRAQNDIGLDKFNPRVSLWSGNQTIVSAHHDIPDNIACVVAGRRRFVLFPPNQVENLYIGPLDFNPAGPAISMVDFNAPDFDVFPKYKTALEHAFVAELEPGDAIFIPSMWWHHVEGLSSFNLMVNYWWTAFPNFLGSPQDAFNHALMTIKSLPKDEREAWKSMFEYYVFDSDPARFTYVPKEKLGVLGEIDEIKARRLKAGLLNRLNR</sequence>
<dbReference type="SMART" id="SM00558">
    <property type="entry name" value="JmjC"/>
    <property type="match status" value="1"/>
</dbReference>
<dbReference type="SUPFAM" id="SSF51197">
    <property type="entry name" value="Clavaminate synthase-like"/>
    <property type="match status" value="1"/>
</dbReference>
<dbReference type="Gene3D" id="2.60.120.10">
    <property type="entry name" value="Jelly Rolls"/>
    <property type="match status" value="1"/>
</dbReference>
<evidence type="ECO:0000313" key="2">
    <source>
        <dbReference type="EMBL" id="MDO6421934.1"/>
    </source>
</evidence>